<protein>
    <submittedName>
        <fullName evidence="1">Uncharacterized protein</fullName>
    </submittedName>
</protein>
<organism evidence="1 2">
    <name type="scientific">Streptomyces lutosisoli</name>
    <dbReference type="NCBI Taxonomy" id="2665721"/>
    <lineage>
        <taxon>Bacteria</taxon>
        <taxon>Bacillati</taxon>
        <taxon>Actinomycetota</taxon>
        <taxon>Actinomycetes</taxon>
        <taxon>Kitasatosporales</taxon>
        <taxon>Streptomycetaceae</taxon>
        <taxon>Streptomyces</taxon>
    </lineage>
</organism>
<comment type="caution">
    <text evidence="1">The sequence shown here is derived from an EMBL/GenBank/DDBJ whole genome shotgun (WGS) entry which is preliminary data.</text>
</comment>
<keyword evidence="2" id="KW-1185">Reference proteome</keyword>
<accession>A0ABW2VSR3</accession>
<gene>
    <name evidence="1" type="ORF">ACFQZP_39000</name>
</gene>
<reference evidence="2" key="1">
    <citation type="journal article" date="2019" name="Int. J. Syst. Evol. Microbiol.">
        <title>The Global Catalogue of Microorganisms (GCM) 10K type strain sequencing project: providing services to taxonomists for standard genome sequencing and annotation.</title>
        <authorList>
            <consortium name="The Broad Institute Genomics Platform"/>
            <consortium name="The Broad Institute Genome Sequencing Center for Infectious Disease"/>
            <person name="Wu L."/>
            <person name="Ma J."/>
        </authorList>
    </citation>
    <scope>NUCLEOTIDE SEQUENCE [LARGE SCALE GENOMIC DNA]</scope>
    <source>
        <strain evidence="2">CGMCC 4.7198</strain>
    </source>
</reference>
<dbReference type="Proteomes" id="UP001596957">
    <property type="component" value="Unassembled WGS sequence"/>
</dbReference>
<dbReference type="EMBL" id="JBHTEC010000001">
    <property type="protein sequence ID" value="MFD0287533.1"/>
    <property type="molecule type" value="Genomic_DNA"/>
</dbReference>
<evidence type="ECO:0000313" key="2">
    <source>
        <dbReference type="Proteomes" id="UP001596957"/>
    </source>
</evidence>
<evidence type="ECO:0000313" key="1">
    <source>
        <dbReference type="EMBL" id="MFD0287533.1"/>
    </source>
</evidence>
<proteinExistence type="predicted"/>
<sequence length="120" mass="13066">MHALVADLVLPDDASMYVMSAMETSRELIRHSYYRYEFATVVVTHSLFALEHVLAERLAVNKPLQDLIERAADAGLIAAELAAELDRSRLLRDKLMQGAVISAALSPAGATERSSNSPVA</sequence>
<dbReference type="RefSeq" id="WP_381263917.1">
    <property type="nucleotide sequence ID" value="NZ_JBHTBI010000087.1"/>
</dbReference>
<name>A0ABW2VSR3_9ACTN</name>